<sequence>MKRNLIVPALLALGFAGGALPAGAFAQGPSQGEDWRGQGMASPSRPADARRAYERYLRQLHDDLIRDQDARSARGDSARQGGGQAGGASSGSPPGWEQSGWEQSAWQQFARGYRAGRAAERRSGGGSAGRESRSGPRAGADRASAGGRREGFFVIPNAYPPGVPFQRAVIVPDRSRAMDSLLAAAQNIRVAIQALARQPAGDGRDQAIAEMQDALLETQQAMLRIPAELR</sequence>
<reference evidence="3 4" key="1">
    <citation type="submission" date="2020-03" db="EMBL/GenBank/DDBJ databases">
        <title>Roseomonas selenitidurans sp. nov. isolated from urban soil.</title>
        <authorList>
            <person name="Liu H."/>
        </authorList>
    </citation>
    <scope>NUCLEOTIDE SEQUENCE [LARGE SCALE GENOMIC DNA]</scope>
    <source>
        <strain evidence="3 4">BU-1</strain>
    </source>
</reference>
<evidence type="ECO:0000256" key="1">
    <source>
        <dbReference type="SAM" id="MobiDB-lite"/>
    </source>
</evidence>
<feature type="chain" id="PRO_5046325193" evidence="2">
    <location>
        <begin position="27"/>
        <end position="230"/>
    </location>
</feature>
<feature type="region of interest" description="Disordered" evidence="1">
    <location>
        <begin position="27"/>
        <end position="51"/>
    </location>
</feature>
<feature type="compositionally biased region" description="Basic and acidic residues" evidence="1">
    <location>
        <begin position="65"/>
        <end position="77"/>
    </location>
</feature>
<feature type="compositionally biased region" description="Low complexity" evidence="1">
    <location>
        <begin position="135"/>
        <end position="145"/>
    </location>
</feature>
<dbReference type="RefSeq" id="WP_168027342.1">
    <property type="nucleotide sequence ID" value="NZ_JAAVNE010000002.1"/>
</dbReference>
<feature type="region of interest" description="Disordered" evidence="1">
    <location>
        <begin position="65"/>
        <end position="145"/>
    </location>
</feature>
<keyword evidence="4" id="KW-1185">Reference proteome</keyword>
<comment type="caution">
    <text evidence="3">The sequence shown here is derived from an EMBL/GenBank/DDBJ whole genome shotgun (WGS) entry which is preliminary data.</text>
</comment>
<dbReference type="EMBL" id="JAAVNE010000002">
    <property type="protein sequence ID" value="NKC29727.1"/>
    <property type="molecule type" value="Genomic_DNA"/>
</dbReference>
<name>A0ABX1E1U3_9PROT</name>
<gene>
    <name evidence="3" type="ORF">HEQ75_02550</name>
</gene>
<dbReference type="Proteomes" id="UP000787635">
    <property type="component" value="Unassembled WGS sequence"/>
</dbReference>
<feature type="compositionally biased region" description="Gly residues" evidence="1">
    <location>
        <begin position="80"/>
        <end position="89"/>
    </location>
</feature>
<evidence type="ECO:0000313" key="3">
    <source>
        <dbReference type="EMBL" id="NKC29727.1"/>
    </source>
</evidence>
<accession>A0ABX1E1U3</accession>
<keyword evidence="2" id="KW-0732">Signal</keyword>
<organism evidence="3 4">
    <name type="scientific">Falsiroseomonas selenitidurans</name>
    <dbReference type="NCBI Taxonomy" id="2716335"/>
    <lineage>
        <taxon>Bacteria</taxon>
        <taxon>Pseudomonadati</taxon>
        <taxon>Pseudomonadota</taxon>
        <taxon>Alphaproteobacteria</taxon>
        <taxon>Acetobacterales</taxon>
        <taxon>Roseomonadaceae</taxon>
        <taxon>Falsiroseomonas</taxon>
    </lineage>
</organism>
<proteinExistence type="predicted"/>
<protein>
    <submittedName>
        <fullName evidence="3">Uncharacterized protein</fullName>
    </submittedName>
</protein>
<evidence type="ECO:0000256" key="2">
    <source>
        <dbReference type="SAM" id="SignalP"/>
    </source>
</evidence>
<feature type="signal peptide" evidence="2">
    <location>
        <begin position="1"/>
        <end position="26"/>
    </location>
</feature>
<evidence type="ECO:0000313" key="4">
    <source>
        <dbReference type="Proteomes" id="UP000787635"/>
    </source>
</evidence>